<dbReference type="SUPFAM" id="SSF51161">
    <property type="entry name" value="Trimeric LpxA-like enzymes"/>
    <property type="match status" value="1"/>
</dbReference>
<dbReference type="RefSeq" id="WP_283716075.1">
    <property type="nucleotide sequence ID" value="NZ_JASJND010000005.1"/>
</dbReference>
<evidence type="ECO:0000256" key="2">
    <source>
        <dbReference type="ARBA" id="ARBA00022737"/>
    </source>
</evidence>
<dbReference type="PROSITE" id="PS00101">
    <property type="entry name" value="HEXAPEP_TRANSFERASES"/>
    <property type="match status" value="1"/>
</dbReference>
<dbReference type="Pfam" id="PF14602">
    <property type="entry name" value="Hexapep_2"/>
    <property type="match status" value="1"/>
</dbReference>
<keyword evidence="2" id="KW-0677">Repeat</keyword>
<dbReference type="EMBL" id="JASJND010000005">
    <property type="protein sequence ID" value="MDJ1114456.1"/>
    <property type="molecule type" value="Genomic_DNA"/>
</dbReference>
<keyword evidence="1" id="KW-0808">Transferase</keyword>
<dbReference type="PANTHER" id="PTHR43300:SF11">
    <property type="entry name" value="ACETYLTRANSFERASE RV3034C-RELATED"/>
    <property type="match status" value="1"/>
</dbReference>
<proteinExistence type="predicted"/>
<evidence type="ECO:0000313" key="4">
    <source>
        <dbReference type="Proteomes" id="UP001321481"/>
    </source>
</evidence>
<dbReference type="InterPro" id="IPR001451">
    <property type="entry name" value="Hexapep"/>
</dbReference>
<sequence length="165" mass="17084">MSGNVQIGKDVRLGSGTVVRSFHGLVIEDGVAIGRNCTIEVSGSIGFKTIIAAGVGIVGRADHAVDEVGVAVIDATWVGDREPRPADTVRIGRDVWIGYGATILSGVSVGDGAIVAAGAVVTRDVRDFEIVGGNPARRIGERLSQDDRPEHLRRLGLSSSSKGGD</sequence>
<accession>A0ABT6ZE64</accession>
<reference evidence="3 4" key="1">
    <citation type="submission" date="2023-05" db="EMBL/GenBank/DDBJ databases">
        <title>Microbacterium dauci sp.nov., Isolated from Carrot Rhizosphere Soil.</title>
        <authorList>
            <person name="Xiao Z."/>
            <person name="Zheng J."/>
        </authorList>
    </citation>
    <scope>NUCLEOTIDE SEQUENCE [LARGE SCALE GENOMIC DNA]</scope>
    <source>
        <strain evidence="3 4">LX3-4</strain>
    </source>
</reference>
<protein>
    <submittedName>
        <fullName evidence="3">DapH/DapD/GlmU-related protein</fullName>
    </submittedName>
</protein>
<dbReference type="InterPro" id="IPR018357">
    <property type="entry name" value="Hexapep_transf_CS"/>
</dbReference>
<organism evidence="3 4">
    <name type="scientific">Microbacterium dauci</name>
    <dbReference type="NCBI Taxonomy" id="3048008"/>
    <lineage>
        <taxon>Bacteria</taxon>
        <taxon>Bacillati</taxon>
        <taxon>Actinomycetota</taxon>
        <taxon>Actinomycetes</taxon>
        <taxon>Micrococcales</taxon>
        <taxon>Microbacteriaceae</taxon>
        <taxon>Microbacterium</taxon>
    </lineage>
</organism>
<keyword evidence="4" id="KW-1185">Reference proteome</keyword>
<dbReference type="Proteomes" id="UP001321481">
    <property type="component" value="Unassembled WGS sequence"/>
</dbReference>
<dbReference type="Gene3D" id="2.160.10.10">
    <property type="entry name" value="Hexapeptide repeat proteins"/>
    <property type="match status" value="1"/>
</dbReference>
<evidence type="ECO:0000256" key="1">
    <source>
        <dbReference type="ARBA" id="ARBA00022679"/>
    </source>
</evidence>
<gene>
    <name evidence="3" type="ORF">QNI14_08315</name>
</gene>
<comment type="caution">
    <text evidence="3">The sequence shown here is derived from an EMBL/GenBank/DDBJ whole genome shotgun (WGS) entry which is preliminary data.</text>
</comment>
<dbReference type="InterPro" id="IPR050179">
    <property type="entry name" value="Trans_hexapeptide_repeat"/>
</dbReference>
<dbReference type="PANTHER" id="PTHR43300">
    <property type="entry name" value="ACETYLTRANSFERASE"/>
    <property type="match status" value="1"/>
</dbReference>
<dbReference type="InterPro" id="IPR011004">
    <property type="entry name" value="Trimer_LpxA-like_sf"/>
</dbReference>
<dbReference type="Pfam" id="PF00132">
    <property type="entry name" value="Hexapep"/>
    <property type="match status" value="1"/>
</dbReference>
<name>A0ABT6ZE64_9MICO</name>
<evidence type="ECO:0000313" key="3">
    <source>
        <dbReference type="EMBL" id="MDJ1114456.1"/>
    </source>
</evidence>